<feature type="region of interest" description="Disordered" evidence="1">
    <location>
        <begin position="1"/>
        <end position="46"/>
    </location>
</feature>
<evidence type="ECO:0000256" key="1">
    <source>
        <dbReference type="SAM" id="MobiDB-lite"/>
    </source>
</evidence>
<gene>
    <name evidence="2" type="ORF">B0H17DRAFT_1219090</name>
</gene>
<evidence type="ECO:0000313" key="3">
    <source>
        <dbReference type="Proteomes" id="UP001221757"/>
    </source>
</evidence>
<sequence length="279" mass="31022">MSTSLSAFDDEDDGGRESQSSSDLDSRDGDLGTSNKPPSLTFNAYLTPDARSTTGSVAPRAKEKLARLCGGRNCILTHEPAPHACIEVAHLLPRSMSATQLAKLELAFGLRYRQIHIDTTGNLEHIKSDLHRSFDHMGWFLLPELQVIQEIFQFTVAREGRTYKEVFPAAGSFKYRLVPLQLIKDSIGIWRRKSSDTPVPLDTSDPSNPFPPPPAYDQIYPIGLYPLPVFESLPILESRANPFFVIANAGPKLQASMNLLPSNWISRVDIMTVNTIWTL</sequence>
<dbReference type="Proteomes" id="UP001221757">
    <property type="component" value="Unassembled WGS sequence"/>
</dbReference>
<dbReference type="AlphaFoldDB" id="A0AAD7BJP5"/>
<dbReference type="EMBL" id="JARKIE010000635">
    <property type="protein sequence ID" value="KAJ7622993.1"/>
    <property type="molecule type" value="Genomic_DNA"/>
</dbReference>
<proteinExistence type="predicted"/>
<reference evidence="2" key="1">
    <citation type="submission" date="2023-03" db="EMBL/GenBank/DDBJ databases">
        <title>Massive genome expansion in bonnet fungi (Mycena s.s.) driven by repeated elements and novel gene families across ecological guilds.</title>
        <authorList>
            <consortium name="Lawrence Berkeley National Laboratory"/>
            <person name="Harder C.B."/>
            <person name="Miyauchi S."/>
            <person name="Viragh M."/>
            <person name="Kuo A."/>
            <person name="Thoen E."/>
            <person name="Andreopoulos B."/>
            <person name="Lu D."/>
            <person name="Skrede I."/>
            <person name="Drula E."/>
            <person name="Henrissat B."/>
            <person name="Morin E."/>
            <person name="Kohler A."/>
            <person name="Barry K."/>
            <person name="LaButti K."/>
            <person name="Morin E."/>
            <person name="Salamov A."/>
            <person name="Lipzen A."/>
            <person name="Mereny Z."/>
            <person name="Hegedus B."/>
            <person name="Baldrian P."/>
            <person name="Stursova M."/>
            <person name="Weitz H."/>
            <person name="Taylor A."/>
            <person name="Grigoriev I.V."/>
            <person name="Nagy L.G."/>
            <person name="Martin F."/>
            <person name="Kauserud H."/>
        </authorList>
    </citation>
    <scope>NUCLEOTIDE SEQUENCE</scope>
    <source>
        <strain evidence="2">CBHHK067</strain>
    </source>
</reference>
<evidence type="ECO:0008006" key="4">
    <source>
        <dbReference type="Google" id="ProtNLM"/>
    </source>
</evidence>
<protein>
    <recommendedName>
        <fullName evidence="4">HNH nuclease domain-containing protein</fullName>
    </recommendedName>
</protein>
<organism evidence="2 3">
    <name type="scientific">Mycena rosella</name>
    <name type="common">Pink bonnet</name>
    <name type="synonym">Agaricus rosellus</name>
    <dbReference type="NCBI Taxonomy" id="1033263"/>
    <lineage>
        <taxon>Eukaryota</taxon>
        <taxon>Fungi</taxon>
        <taxon>Dikarya</taxon>
        <taxon>Basidiomycota</taxon>
        <taxon>Agaricomycotina</taxon>
        <taxon>Agaricomycetes</taxon>
        <taxon>Agaricomycetidae</taxon>
        <taxon>Agaricales</taxon>
        <taxon>Marasmiineae</taxon>
        <taxon>Mycenaceae</taxon>
        <taxon>Mycena</taxon>
    </lineage>
</organism>
<evidence type="ECO:0000313" key="2">
    <source>
        <dbReference type="EMBL" id="KAJ7622993.1"/>
    </source>
</evidence>
<feature type="compositionally biased region" description="Polar residues" evidence="1">
    <location>
        <begin position="35"/>
        <end position="46"/>
    </location>
</feature>
<accession>A0AAD7BJP5</accession>
<comment type="caution">
    <text evidence="2">The sequence shown here is derived from an EMBL/GenBank/DDBJ whole genome shotgun (WGS) entry which is preliminary data.</text>
</comment>
<keyword evidence="3" id="KW-1185">Reference proteome</keyword>
<name>A0AAD7BJP5_MYCRO</name>